<evidence type="ECO:0000313" key="2">
    <source>
        <dbReference type="Proteomes" id="UP000078387"/>
    </source>
</evidence>
<protein>
    <submittedName>
        <fullName evidence="1">Uncharacterized protein</fullName>
    </submittedName>
</protein>
<accession>A0A175JPV5</accession>
<dbReference type="eggNOG" id="ENOG502RD0S">
    <property type="taxonomic scope" value="Eukaryota"/>
</dbReference>
<dbReference type="VEuPathDB" id="AmoebaDB:EHI8A_007640"/>
<dbReference type="Proteomes" id="UP000078387">
    <property type="component" value="Unassembled WGS sequence"/>
</dbReference>
<proteinExistence type="predicted"/>
<dbReference type="EMBL" id="BDEQ01000001">
    <property type="protein sequence ID" value="GAT95466.1"/>
    <property type="molecule type" value="Genomic_DNA"/>
</dbReference>
<dbReference type="VEuPathDB" id="AmoebaDB:EHI5A_013530"/>
<gene>
    <name evidence="1" type="ORF">CL6EHI_040350</name>
</gene>
<evidence type="ECO:0000313" key="1">
    <source>
        <dbReference type="EMBL" id="GAT95466.1"/>
    </source>
</evidence>
<comment type="caution">
    <text evidence="1">The sequence shown here is derived from an EMBL/GenBank/DDBJ whole genome shotgun (WGS) entry which is preliminary data.</text>
</comment>
<sequence length="3310" mass="386046">MDINPSYHIKDVILLILQTYIDLTKEFNETEPDNKTIKELQKSLNENNTEFSKWLEGITHLVEKEYPYVSTKMNFENFFFKTKAHQMLLSKEFRDLTNLKQSDLINYQIYIHRAVVTHTTLYYTLNYIFCRTMLSILFSIIKAFLSKAFYGIGNPLEELNKMQEKYQSPVFVLFQNDLINDWFIETQQQLSQFNYHPSLLIETLNTTKSSPIIDSLITTYRQIVSFFDSILFLFGQHQHFTPEFKFNTPLTPIMEMLKTSYQQLQSEAFKAFVHFTITIANDHCVPLNRKPVGFAKDFLGLCEQIHFFLPFHFINIEDNFVDTKFQQSQLKWYFSIFTKILEKVSECIISGNKSKMSTLICELEEGVAIINNLSQDEMDILLWAQTRMKNHLTTIEKCIDDNNFSMIVITLKRLIQINSVVKQYCMLLLPKDFDSYEIEKLEKDLLGGLKQLIEKTITKDQYITLTDKFQNQIQKLISSAIWKGRDEEIVHCVITIHLISQKFDSFTKLQRPQAISTIKETIKRFVVCCRERKPVDRTLINLLDKLEVFSIEYESMEKFQNILQQLLTICETILTEVIDCCEYIGEVAMEYSHNLLDMMCNMFQKHVFYRGFTLPTFLKECMAYAISILTNSIPITNVTEELPLYCSYILLEATCIATTHNNHQNPNSMNDCLNAACKLESDLFKLTSTILTSYKYSFKYFSLQQRINFTILTLCNTVSSFCVNFFSQNIQTQETHFNLLKEESNKISTIVEYLLSDSNSNVHPSILSISQMFDKFSDMVLPLIQLLKQTNGKLDNNAKEAYTQELLRWNRLIVEVCLNNCSIERLVEDFAILSNELKNYVSGTDLTKHCYAISGMFSFFREYICLVDKFSLNLLYPSVSCKAVIMLILYSYSKQFDRTLPTIDLSAMDESTFFYIKQSYNKLLVYLIFLVKPYVNWSRMYLEINELIDGYETKSSSVQTKIKSFFIRSLSLVNCFLQTRETVDCFEIAFKGYCNDVLSTYNNLHIPIEVLQTLKEMFIKRATEKEYIEDIIIDVVYSFKLFNTIRYNSDSSSSTRIEFQLINYHIRKTLDNALNIIRLISSINSFKNKNIIKILHLIGTLNEDYSSVTSIQDTKIIQQRVTIILSSFTLAIQKLINFESYYSNKMLFFYKQIIIFYYFVKNQTNDENQILSNQQSCEKIMLEARKIFSQVVKINNVFFSFTDDTICLSNKGNTLLSKRITNLLESCNDLLNKFQTFSYDNLNASSNELTIEQTKVILEKINGVLSYKSNSLHKKIIDICESVVDGFVFFDKFKNQPTSLLLSLNLYETYFRKISDIVKAAILAEIETRRELNEYPQLTNIMQWKFDLYHSSIINFILPFRQMCYEVIEKKDIISSDMVIQQIKRIIHDTGIEDRVFCNKTIREFLLQKDLIDQNRLRIIEHLRILYDMTMNQFTKENCQIFFNKIKEFNLEDGIPYLEMNEIEFNEELMNGMKQHILNKIQLFIPSVKVFAEECIKFYKSCNVLLQTISMFRNSNNQIEKVRKTLKRYWNKLKLLLRSIQLFDYMSPSIGKILSQEYKVIEKHIIEMINFGNKTNDIDHCLDEQLPLIYNDLVVIAGISFLQHNQTTEIIKLLNKAIDKKNQDKHIETSICSFILKVAQSIVLNCEHPFFAIEQVIDHGFDKNVTTIQKAYSQIFIMKKICHSQNTEINNIPIELTPIIKNIKEAQTIEEMIMTNDKMLTEEKKYFDIFHFKPTGFIGQIEVFRNAQENTNQFKISLHQMEQNKNQNWKEFGLKVFKSIHEPIFEEFYYQLFQFLVLIASVIQTFIKRTLTCGQQCAMIKEFELFITVSKLLQKILESFERENTSNTIITELTLSINNYLNNWNEPINVINNIINTIYYFQQHDKQNIFGTAQEWYKNKDSILQEFAPIESFLKITEDQINRAIIEEQLSSSNRQNFMLAIDRCLGNSGDPQLMELFDKQRELLSHFGKLTRKSAPYFIQWIVNILQTYGTLKRLALTQFRLLNIMYKRIIYIQALGQCTLSDYKEIEDCIYDYLRIMRYMTLSTRSASLTQDSVSNTSFFMNEYFKGVTKIEPTNLSGRLRWMIELFAYWNQLQFSPSPSYATYSLHDYLLCQKQLKIIDKGSIIFLLMAYASVMDITEQEHFDLIKLSSETDKLNGRIDETIRDIEYTTYDWIDFYHSITDFEKGNGSINTKINKLLGECIVRGYYEQGSTFMDVVDIIQKLYYLSERNLKLFNQTSEEIDITSVIQMVLNIADDRVLICRKGVLLIQQEGKNFDDFCNSCSSYVGFNDSPSNFITRDIIKSFTQAIQINDNHSMINYTHTLLHCVIGPVYHLMIAYYQLRAVLGKILLLSFRDQHTKTFWLVLQRSERYFERFIGWVQLICVIQNIDYDTAFNQPIQLIRSQVSKRKLRADDFKPLDNKFVEVLHPIFLRIVFALDDLLTYQTKDELINGMKQLLPLISESNQFVNYLSKNNLGNISNPLVPFHSCFALIQSSPENLDQTALFGIKKYLKNLSESLSTIFRLFDVQTTLVNDLVDKTIKSLKNESVDKSKKYFNDLHRYFRLFPRMYLLVNSFYSIFDDTVSTHIHLSDLYDLLCEISIEDRESLTPSRFIEKNRERSFSDPLQPCLNKRIIKPISSNNPDTSLPSFKKPAQNPIRLLTKFKNSFSTFCQSHLRFGGYFVQLILNVITLIKTTPDTQTQIDELLELLGNVYSLCLPIVWVAQSAKLCLVKYYGFSGMQLKGIPNQVRGSISSLLKDVVDPVNEETIKNLKNTSLTVLRQLLLGLSFNINIVGYLYHKIISIKNAVSGDAHISLHPTAVGIILETVGNEISRAVYDILSENPKRKTELPVRYVRELQKVLLSVGVNQIHRRITDVSSSLMIDAVPLKAIQNNVSILISILIQSCPTEEMLSIIQKYYRYAFKDMKGSQLVNEKRGEKVRNLVQLIYSQVSQNPIVMNDIGNEMIGILSLTIYVCFSWRGYNDVIESNMAIQLTLAKIQFLLEVLSDVDFIKNSKKEVIDVLKQINDTMNALNKHPFINKDFIIITKELILVICPLLSSITTNHIELSNNADELLSILQEIASNSDLKQSFVLSSLFTTKLILHSAMFLSEFLLEHDVNIKLVEERLSESLIMAIALITFLQTFPVTDNHTRRSQRVINTINKIIENSVMLYKLKKLRAKRNIKEFPSSFNPINLPKFRSNFKVSKSIEKIVNAIQKGNVKETFNVIHKFIESNKYITITYEELNHVENDPIKIDECIRRIEAITLLNRIICWVLMISHNFTTPDDIPLICLEIESFMDSTETISHSK</sequence>
<dbReference type="VEuPathDB" id="AmoebaDB:EHI_040350"/>
<dbReference type="VEuPathDB" id="AmoebaDB:KM1_030130"/>
<dbReference type="VEuPathDB" id="AmoebaDB:EHI7A_010640"/>
<name>A0A175JPV5_ENTHI</name>
<organism evidence="1 2">
    <name type="scientific">Entamoeba histolytica</name>
    <dbReference type="NCBI Taxonomy" id="5759"/>
    <lineage>
        <taxon>Eukaryota</taxon>
        <taxon>Amoebozoa</taxon>
        <taxon>Evosea</taxon>
        <taxon>Archamoebae</taxon>
        <taxon>Mastigamoebida</taxon>
        <taxon>Entamoebidae</taxon>
        <taxon>Entamoeba</taxon>
    </lineage>
</organism>
<reference evidence="1 2" key="1">
    <citation type="submission" date="2016-05" db="EMBL/GenBank/DDBJ databases">
        <title>First whole genome sequencing of Entamoeba histolytica HM1:IMSS-clone-6.</title>
        <authorList>
            <person name="Mukherjee Avik.K."/>
            <person name="Izumyama S."/>
            <person name="Nakada-Tsukui K."/>
            <person name="Nozaki T."/>
        </authorList>
    </citation>
    <scope>NUCLEOTIDE SEQUENCE [LARGE SCALE GENOMIC DNA]</scope>
    <source>
        <strain evidence="1 2">HM1:IMSS clone 6</strain>
    </source>
</reference>